<reference evidence="6" key="2">
    <citation type="submission" date="2015-02" db="UniProtKB">
        <authorList>
            <consortium name="EnsemblMetazoa"/>
        </authorList>
    </citation>
    <scope>IDENTIFICATION</scope>
</reference>
<evidence type="ECO:0000256" key="3">
    <source>
        <dbReference type="ARBA" id="ARBA00022525"/>
    </source>
</evidence>
<dbReference type="EMBL" id="JH432002">
    <property type="status" value="NOT_ANNOTATED_CDS"/>
    <property type="molecule type" value="Genomic_DNA"/>
</dbReference>
<dbReference type="InterPro" id="IPR039670">
    <property type="entry name" value="NPC2-like"/>
</dbReference>
<reference evidence="7" key="1">
    <citation type="submission" date="2011-05" db="EMBL/GenBank/DDBJ databases">
        <authorList>
            <person name="Richards S.R."/>
            <person name="Qu J."/>
            <person name="Jiang H."/>
            <person name="Jhangiani S.N."/>
            <person name="Agravi P."/>
            <person name="Goodspeed R."/>
            <person name="Gross S."/>
            <person name="Mandapat C."/>
            <person name="Jackson L."/>
            <person name="Mathew T."/>
            <person name="Pu L."/>
            <person name="Thornton R."/>
            <person name="Saada N."/>
            <person name="Wilczek-Boney K.B."/>
            <person name="Lee S."/>
            <person name="Kovar C."/>
            <person name="Wu Y."/>
            <person name="Scherer S.E."/>
            <person name="Worley K.C."/>
            <person name="Muzny D.M."/>
            <person name="Gibbs R."/>
        </authorList>
    </citation>
    <scope>NUCLEOTIDE SEQUENCE</scope>
    <source>
        <strain evidence="7">Brora</strain>
    </source>
</reference>
<dbReference type="Pfam" id="PF02221">
    <property type="entry name" value="E1_DerP2_DerF2"/>
    <property type="match status" value="1"/>
</dbReference>
<dbReference type="OMA" id="WSMKGDN"/>
<dbReference type="SUPFAM" id="SSF81296">
    <property type="entry name" value="E set domains"/>
    <property type="match status" value="1"/>
</dbReference>
<accession>T1JAP6</accession>
<evidence type="ECO:0000256" key="2">
    <source>
        <dbReference type="ARBA" id="ARBA00006370"/>
    </source>
</evidence>
<evidence type="ECO:0000256" key="1">
    <source>
        <dbReference type="ARBA" id="ARBA00004613"/>
    </source>
</evidence>
<dbReference type="HOGENOM" id="CLU_109192_1_1_1"/>
<dbReference type="STRING" id="126957.T1JAP6"/>
<comment type="subcellular location">
    <subcellularLocation>
        <location evidence="1">Secreted</location>
    </subcellularLocation>
</comment>
<keyword evidence="3" id="KW-0964">Secreted</keyword>
<dbReference type="PANTHER" id="PTHR11306">
    <property type="entry name" value="NIEMANN PICK TYPE C2 PROTEIN NPC2-RELATED"/>
    <property type="match status" value="1"/>
</dbReference>
<proteinExistence type="inferred from homology"/>
<dbReference type="EnsemblMetazoa" id="SMAR010815-RA">
    <property type="protein sequence ID" value="SMAR010815-PA"/>
    <property type="gene ID" value="SMAR010815"/>
</dbReference>
<keyword evidence="7" id="KW-1185">Reference proteome</keyword>
<evidence type="ECO:0000313" key="7">
    <source>
        <dbReference type="Proteomes" id="UP000014500"/>
    </source>
</evidence>
<dbReference type="eggNOG" id="KOG4063">
    <property type="taxonomic scope" value="Eukaryota"/>
</dbReference>
<name>T1JAP6_STRMM</name>
<dbReference type="Gene3D" id="2.60.40.770">
    <property type="match status" value="1"/>
</dbReference>
<feature type="chain" id="PRO_5004579432" description="MD-2-related lipid-recognition domain-containing protein" evidence="4">
    <location>
        <begin position="17"/>
        <end position="143"/>
    </location>
</feature>
<dbReference type="InterPro" id="IPR003172">
    <property type="entry name" value="ML_dom"/>
</dbReference>
<sequence length="143" mass="15400">MNSFYCLALFLAVANAKIYTDCSTKPLSEITSIDVQDCTATPCVLKRGGKTELKINFNSLTSSTKLTTKVYGVIGGIKIPWTGLPANACGSVSCPLTSGNSYEYKNSIAVLPSYPAIKVDVQFEFKADNGDNVLCFKIPVQLQ</sequence>
<dbReference type="AlphaFoldDB" id="T1JAP6"/>
<protein>
    <recommendedName>
        <fullName evidence="5">MD-2-related lipid-recognition domain-containing protein</fullName>
    </recommendedName>
</protein>
<dbReference type="Proteomes" id="UP000014500">
    <property type="component" value="Unassembled WGS sequence"/>
</dbReference>
<dbReference type="PANTHER" id="PTHR11306:SF68">
    <property type="entry name" value="NPC INTRACELLULAR CHOLESTEROL TRANSPORTER 2"/>
    <property type="match status" value="1"/>
</dbReference>
<dbReference type="GO" id="GO:0032934">
    <property type="term" value="F:sterol binding"/>
    <property type="evidence" value="ECO:0007669"/>
    <property type="project" value="InterPro"/>
</dbReference>
<evidence type="ECO:0000259" key="5">
    <source>
        <dbReference type="SMART" id="SM00737"/>
    </source>
</evidence>
<dbReference type="PhylomeDB" id="T1JAP6"/>
<evidence type="ECO:0000256" key="4">
    <source>
        <dbReference type="SAM" id="SignalP"/>
    </source>
</evidence>
<dbReference type="GO" id="GO:0015918">
    <property type="term" value="P:sterol transport"/>
    <property type="evidence" value="ECO:0007669"/>
    <property type="project" value="InterPro"/>
</dbReference>
<dbReference type="InterPro" id="IPR014756">
    <property type="entry name" value="Ig_E-set"/>
</dbReference>
<keyword evidence="4" id="KW-0732">Signal</keyword>
<dbReference type="SMART" id="SM00737">
    <property type="entry name" value="ML"/>
    <property type="match status" value="1"/>
</dbReference>
<dbReference type="GO" id="GO:0005576">
    <property type="term" value="C:extracellular region"/>
    <property type="evidence" value="ECO:0007669"/>
    <property type="project" value="UniProtKB-SubCell"/>
</dbReference>
<feature type="signal peptide" evidence="4">
    <location>
        <begin position="1"/>
        <end position="16"/>
    </location>
</feature>
<dbReference type="FunFam" id="2.60.40.770:FF:000001">
    <property type="entry name" value="NPC intracellular cholesterol transporter 2"/>
    <property type="match status" value="1"/>
</dbReference>
<feature type="domain" description="MD-2-related lipid-recognition" evidence="5">
    <location>
        <begin position="19"/>
        <end position="140"/>
    </location>
</feature>
<organism evidence="6 7">
    <name type="scientific">Strigamia maritima</name>
    <name type="common">European centipede</name>
    <name type="synonym">Geophilus maritimus</name>
    <dbReference type="NCBI Taxonomy" id="126957"/>
    <lineage>
        <taxon>Eukaryota</taxon>
        <taxon>Metazoa</taxon>
        <taxon>Ecdysozoa</taxon>
        <taxon>Arthropoda</taxon>
        <taxon>Myriapoda</taxon>
        <taxon>Chilopoda</taxon>
        <taxon>Pleurostigmophora</taxon>
        <taxon>Geophilomorpha</taxon>
        <taxon>Linotaeniidae</taxon>
        <taxon>Strigamia</taxon>
    </lineage>
</organism>
<comment type="similarity">
    <text evidence="2">Belongs to the NPC2 family.</text>
</comment>
<evidence type="ECO:0000313" key="6">
    <source>
        <dbReference type="EnsemblMetazoa" id="SMAR010815-PA"/>
    </source>
</evidence>